<sequence>MHKALTSSLVLLACLTAAVLAKPKPRFIAIPLEDVQLVEVEDLPGSSLVRVPRQIKSADQSADLSADASRPQRQAHDHHQYVDFGAHTGHHGSFGWYADFPVKEH</sequence>
<dbReference type="STRING" id="195883.A0A482XE05"/>
<feature type="signal peptide" evidence="2">
    <location>
        <begin position="1"/>
        <end position="21"/>
    </location>
</feature>
<reference evidence="3 4" key="1">
    <citation type="journal article" date="2017" name="Gigascience">
        <title>Genome sequence of the small brown planthopper, Laodelphax striatellus.</title>
        <authorList>
            <person name="Zhu J."/>
            <person name="Jiang F."/>
            <person name="Wang X."/>
            <person name="Yang P."/>
            <person name="Bao Y."/>
            <person name="Zhao W."/>
            <person name="Wang W."/>
            <person name="Lu H."/>
            <person name="Wang Q."/>
            <person name="Cui N."/>
            <person name="Li J."/>
            <person name="Chen X."/>
            <person name="Luo L."/>
            <person name="Yu J."/>
            <person name="Kang L."/>
            <person name="Cui F."/>
        </authorList>
    </citation>
    <scope>NUCLEOTIDE SEQUENCE [LARGE SCALE GENOMIC DNA]</scope>
    <source>
        <strain evidence="3">Lst14</strain>
    </source>
</reference>
<evidence type="ECO:0000313" key="4">
    <source>
        <dbReference type="Proteomes" id="UP000291343"/>
    </source>
</evidence>
<dbReference type="OrthoDB" id="8191503at2759"/>
<accession>A0A482XE05</accession>
<keyword evidence="2" id="KW-0732">Signal</keyword>
<feature type="region of interest" description="Disordered" evidence="1">
    <location>
        <begin position="58"/>
        <end position="84"/>
    </location>
</feature>
<evidence type="ECO:0008006" key="5">
    <source>
        <dbReference type="Google" id="ProtNLM"/>
    </source>
</evidence>
<dbReference type="InParanoid" id="A0A482XE05"/>
<evidence type="ECO:0000313" key="3">
    <source>
        <dbReference type="EMBL" id="RZF43770.1"/>
    </source>
</evidence>
<feature type="chain" id="PRO_5019730243" description="Secreted protein" evidence="2">
    <location>
        <begin position="22"/>
        <end position="105"/>
    </location>
</feature>
<feature type="compositionally biased region" description="Low complexity" evidence="1">
    <location>
        <begin position="58"/>
        <end position="69"/>
    </location>
</feature>
<evidence type="ECO:0000256" key="1">
    <source>
        <dbReference type="SAM" id="MobiDB-lite"/>
    </source>
</evidence>
<organism evidence="3 4">
    <name type="scientific">Laodelphax striatellus</name>
    <name type="common">Small brown planthopper</name>
    <name type="synonym">Delphax striatella</name>
    <dbReference type="NCBI Taxonomy" id="195883"/>
    <lineage>
        <taxon>Eukaryota</taxon>
        <taxon>Metazoa</taxon>
        <taxon>Ecdysozoa</taxon>
        <taxon>Arthropoda</taxon>
        <taxon>Hexapoda</taxon>
        <taxon>Insecta</taxon>
        <taxon>Pterygota</taxon>
        <taxon>Neoptera</taxon>
        <taxon>Paraneoptera</taxon>
        <taxon>Hemiptera</taxon>
        <taxon>Auchenorrhyncha</taxon>
        <taxon>Fulgoroidea</taxon>
        <taxon>Delphacidae</taxon>
        <taxon>Criomorphinae</taxon>
        <taxon>Laodelphax</taxon>
    </lineage>
</organism>
<proteinExistence type="predicted"/>
<dbReference type="EMBL" id="QKKF02012223">
    <property type="protein sequence ID" value="RZF43770.1"/>
    <property type="molecule type" value="Genomic_DNA"/>
</dbReference>
<gene>
    <name evidence="3" type="ORF">LSTR_LSTR009193</name>
</gene>
<comment type="caution">
    <text evidence="3">The sequence shown here is derived from an EMBL/GenBank/DDBJ whole genome shotgun (WGS) entry which is preliminary data.</text>
</comment>
<evidence type="ECO:0000256" key="2">
    <source>
        <dbReference type="SAM" id="SignalP"/>
    </source>
</evidence>
<name>A0A482XE05_LAOST</name>
<dbReference type="Proteomes" id="UP000291343">
    <property type="component" value="Unassembled WGS sequence"/>
</dbReference>
<dbReference type="AlphaFoldDB" id="A0A482XE05"/>
<keyword evidence="4" id="KW-1185">Reference proteome</keyword>
<protein>
    <recommendedName>
        <fullName evidence="5">Secreted protein</fullName>
    </recommendedName>
</protein>